<organism evidence="2 3">
    <name type="scientific">Acinetobacter calcoaceticus</name>
    <dbReference type="NCBI Taxonomy" id="471"/>
    <lineage>
        <taxon>Bacteria</taxon>
        <taxon>Pseudomonadati</taxon>
        <taxon>Pseudomonadota</taxon>
        <taxon>Gammaproteobacteria</taxon>
        <taxon>Moraxellales</taxon>
        <taxon>Moraxellaceae</taxon>
        <taxon>Acinetobacter</taxon>
        <taxon>Acinetobacter calcoaceticus/baumannii complex</taxon>
    </lineage>
</organism>
<dbReference type="InterPro" id="IPR002035">
    <property type="entry name" value="VWF_A"/>
</dbReference>
<dbReference type="NCBIfam" id="NF012211">
    <property type="entry name" value="tand_rpt_95"/>
    <property type="match status" value="2"/>
</dbReference>
<dbReference type="Proteomes" id="UP000294963">
    <property type="component" value="Unassembled WGS sequence"/>
</dbReference>
<dbReference type="PROSITE" id="PS50234">
    <property type="entry name" value="VWFA"/>
    <property type="match status" value="1"/>
</dbReference>
<evidence type="ECO:0000313" key="3">
    <source>
        <dbReference type="Proteomes" id="UP000294963"/>
    </source>
</evidence>
<feature type="domain" description="VWFA" evidence="1">
    <location>
        <begin position="313"/>
        <end position="568"/>
    </location>
</feature>
<dbReference type="InterPro" id="IPR036465">
    <property type="entry name" value="vWFA_dom_sf"/>
</dbReference>
<proteinExistence type="predicted"/>
<feature type="non-terminal residue" evidence="2">
    <location>
        <position position="1"/>
    </location>
</feature>
<accession>A0A4R1XHT0</accession>
<protein>
    <submittedName>
        <fullName evidence="2">CshA-type fibril repeat protein</fullName>
    </submittedName>
</protein>
<comment type="caution">
    <text evidence="2">The sequence shown here is derived from an EMBL/GenBank/DDBJ whole genome shotgun (WGS) entry which is preliminary data.</text>
</comment>
<dbReference type="Gene3D" id="3.40.50.410">
    <property type="entry name" value="von Willebrand factor, type A domain"/>
    <property type="match status" value="1"/>
</dbReference>
<evidence type="ECO:0000259" key="1">
    <source>
        <dbReference type="PROSITE" id="PS50234"/>
    </source>
</evidence>
<dbReference type="AlphaFoldDB" id="A0A4R1XHT0"/>
<name>A0A4R1XHT0_ACICA</name>
<sequence>GTIDPTTVEITKQPSNGTLTVNPETGKVTYTPNDGFSGADEFEYTVKDNDGNPSNPATVVIDVEAPPVAVDDSGRTKQGVGVEINILENDTDVDGTIDPTTVVITEQPKHGTLDINKDTGKVTYTPEPGYSGQDNFKYTVKDNDGNVSNPANVIIDITGMGTVNETVKEVDLPAGPVVATGEIILDNPNDADVGTIVINPPQTELTSGGQPVTWTTTPEGVLVGSTPDGKEVVNVKPGTPVTENGKTTVPYEVELKAPVDHDSSTSDKTLDLDFGITTNVGDSNLVVTVEDDASGSTDTEATVIVAENTFYANVVISLDFSTSMEQRDSGIKDPAQQNGIQKKRYDAALDAIDTMLDKYQEQLDSVAPGKGEVQVNLSGFAEFATQLNLKDQKETWVSLSDAKTIVAGLRDWSLRPEWDLDRGGIGVNTNYDRALQEVVNSYLNPQGNNGPVKVDGAHIDNTFYFISDGEPNYAANPHTGELGIQEGNAKDYKPGNQYSEIGESDWTKFLKEQNMKSIAIGIGPQMGNGEKYLKPIAYDGQKGENPDGTSDVIVLKDMSSLADILSGMVPETTSVKGSISHDADGKQIAHFGADGAGKMILEVDGQSYTYDYATGKITSTSGAEWTDMGNGVLEVKTSIGSSFQLHMSENEFGKYEYKPGAGRPSDVKQEEFKYTLVDKDGDSSSSTLVINVEAIPATGARAMSALKMNSPLDDLDVFNAVDHTIDSFAKTPDAVAPTNSSNISVSQHLEQLSADQSNLI</sequence>
<keyword evidence="3" id="KW-1185">Reference proteome</keyword>
<dbReference type="Gene3D" id="2.60.40.3440">
    <property type="match status" value="2"/>
</dbReference>
<dbReference type="SMART" id="SM00327">
    <property type="entry name" value="VWA"/>
    <property type="match status" value="1"/>
</dbReference>
<dbReference type="Pfam" id="PF17963">
    <property type="entry name" value="Big_9"/>
    <property type="match status" value="2"/>
</dbReference>
<evidence type="ECO:0000313" key="2">
    <source>
        <dbReference type="EMBL" id="TCM62826.1"/>
    </source>
</evidence>
<gene>
    <name evidence="2" type="ORF">EC844_12372</name>
</gene>
<dbReference type="SUPFAM" id="SSF53300">
    <property type="entry name" value="vWA-like"/>
    <property type="match status" value="1"/>
</dbReference>
<reference evidence="2 3" key="1">
    <citation type="submission" date="2019-03" db="EMBL/GenBank/DDBJ databases">
        <title>Genomic analyses of the natural microbiome of Caenorhabditis elegans.</title>
        <authorList>
            <person name="Samuel B."/>
        </authorList>
    </citation>
    <scope>NUCLEOTIDE SEQUENCE [LARGE SCALE GENOMIC DNA]</scope>
    <source>
        <strain evidence="2 3">JUb89</strain>
    </source>
</reference>
<dbReference type="EMBL" id="SLVJ01000023">
    <property type="protein sequence ID" value="TCM62826.1"/>
    <property type="molecule type" value="Genomic_DNA"/>
</dbReference>
<dbReference type="OrthoDB" id="5192166at2"/>